<sequence length="145" mass="16963">MKMKFLKYFCPFFRKFLITSGASTYREVLSKVLALEQNDVEDRKSKNLRGQQRQDQISDKGKTVQTQYDSLGLKRQMFEGAAARVMGRQYFERVQLASRHCWNCGETGNVKQYYPKPARGPQPLRQLQSPVGYHPRPQQIQQFPQ</sequence>
<evidence type="ECO:0000313" key="3">
    <source>
        <dbReference type="Proteomes" id="UP000541444"/>
    </source>
</evidence>
<dbReference type="OrthoDB" id="1936908at2759"/>
<name>A0A7J7KZH0_9MAGN</name>
<protein>
    <submittedName>
        <fullName evidence="2">Uncharacterized protein</fullName>
    </submittedName>
</protein>
<dbReference type="AlphaFoldDB" id="A0A7J7KZH0"/>
<dbReference type="Proteomes" id="UP000541444">
    <property type="component" value="Unassembled WGS sequence"/>
</dbReference>
<organism evidence="2 3">
    <name type="scientific">Kingdonia uniflora</name>
    <dbReference type="NCBI Taxonomy" id="39325"/>
    <lineage>
        <taxon>Eukaryota</taxon>
        <taxon>Viridiplantae</taxon>
        <taxon>Streptophyta</taxon>
        <taxon>Embryophyta</taxon>
        <taxon>Tracheophyta</taxon>
        <taxon>Spermatophyta</taxon>
        <taxon>Magnoliopsida</taxon>
        <taxon>Ranunculales</taxon>
        <taxon>Circaeasteraceae</taxon>
        <taxon>Kingdonia</taxon>
    </lineage>
</organism>
<keyword evidence="3" id="KW-1185">Reference proteome</keyword>
<gene>
    <name evidence="2" type="ORF">GIB67_028622</name>
</gene>
<comment type="caution">
    <text evidence="2">The sequence shown here is derived from an EMBL/GenBank/DDBJ whole genome shotgun (WGS) entry which is preliminary data.</text>
</comment>
<dbReference type="EMBL" id="JACGCM010002779">
    <property type="protein sequence ID" value="KAF6135766.1"/>
    <property type="molecule type" value="Genomic_DNA"/>
</dbReference>
<evidence type="ECO:0000313" key="2">
    <source>
        <dbReference type="EMBL" id="KAF6135766.1"/>
    </source>
</evidence>
<evidence type="ECO:0000256" key="1">
    <source>
        <dbReference type="SAM" id="MobiDB-lite"/>
    </source>
</evidence>
<feature type="region of interest" description="Disordered" evidence="1">
    <location>
        <begin position="43"/>
        <end position="63"/>
    </location>
</feature>
<feature type="region of interest" description="Disordered" evidence="1">
    <location>
        <begin position="115"/>
        <end position="145"/>
    </location>
</feature>
<proteinExistence type="predicted"/>
<reference evidence="2 3" key="1">
    <citation type="journal article" date="2020" name="IScience">
        <title>Genome Sequencing of the Endangered Kingdonia uniflora (Circaeasteraceae, Ranunculales) Reveals Potential Mechanisms of Evolutionary Specialization.</title>
        <authorList>
            <person name="Sun Y."/>
            <person name="Deng T."/>
            <person name="Zhang A."/>
            <person name="Moore M.J."/>
            <person name="Landis J.B."/>
            <person name="Lin N."/>
            <person name="Zhang H."/>
            <person name="Zhang X."/>
            <person name="Huang J."/>
            <person name="Zhang X."/>
            <person name="Sun H."/>
            <person name="Wang H."/>
        </authorList>
    </citation>
    <scope>NUCLEOTIDE SEQUENCE [LARGE SCALE GENOMIC DNA]</scope>
    <source>
        <strain evidence="2">TB1705</strain>
        <tissue evidence="2">Leaf</tissue>
    </source>
</reference>
<accession>A0A7J7KZH0</accession>